<proteinExistence type="predicted"/>
<dbReference type="EMBL" id="CP039964">
    <property type="protein sequence ID" value="QCO55342.1"/>
    <property type="molecule type" value="Genomic_DNA"/>
</dbReference>
<accession>A0A4P8EF73</accession>
<dbReference type="AlphaFoldDB" id="A0A4P8EF73"/>
<evidence type="ECO:0000313" key="1">
    <source>
        <dbReference type="EMBL" id="QCO55342.1"/>
    </source>
</evidence>
<dbReference type="OrthoDB" id="6746502at2"/>
<dbReference type="RefSeq" id="WP_137193024.1">
    <property type="nucleotide sequence ID" value="NZ_CP039964.1"/>
</dbReference>
<dbReference type="KEGG" id="pseb:EOK75_05860"/>
<gene>
    <name evidence="1" type="ORF">EOK75_05860</name>
</gene>
<name>A0A4P8EF73_9RHOB</name>
<keyword evidence="2" id="KW-1185">Reference proteome</keyword>
<evidence type="ECO:0008006" key="3">
    <source>
        <dbReference type="Google" id="ProtNLM"/>
    </source>
</evidence>
<sequence length="476" mass="52394">MINVWGDDVARSPEPPAAEELDTLLRLAHGNRSERKAWYAARENWRPSLEPELLSRLLCKPIDPDLRSELAYCGLCVAPHTLIDAIEALKDQPADQLMLIVDVWAARGHVTSKKRTARFKKIAFAISPELREIADALAYKNRPAKGVRSQALSHLQTNAGYLSIDALEAVVPVILASGGDATESIRRWLLETEDSASALKATETAQASGYQELLQVALEHKRAEARCAALIGLAPTLSDPLPDHILAMAKDPGSRVRRALVSILSDRLHPEHQKVLLRLTADTWSGADVFDNEREYYLIAQEAVKALAEYVSLDDDVGLHLLDLSDRTPDRKLSQFALTVAAHSCSPEIRARIWEMVHIPAARWIRLDALATADLVEPAIASRVTTQLLLSLPPILAVPATVLLANHVPVADVIRTLERVASSNKHRALVLIGAETLNSKNIEPPLVCRRAFVSNVRLLFHLGSRLHRTSPLLHAA</sequence>
<evidence type="ECO:0000313" key="2">
    <source>
        <dbReference type="Proteomes" id="UP000298631"/>
    </source>
</evidence>
<reference evidence="1 2" key="1">
    <citation type="submission" date="2019-05" db="EMBL/GenBank/DDBJ databases">
        <title>Pseudorhodobacter turbinis sp. nov., isolated from the gut of the Korean turban shell.</title>
        <authorList>
            <person name="Jeong Y.-S."/>
            <person name="Kang W.-R."/>
            <person name="Bae J.-W."/>
        </authorList>
    </citation>
    <scope>NUCLEOTIDE SEQUENCE [LARGE SCALE GENOMIC DNA]</scope>
    <source>
        <strain evidence="1 2">S12M18</strain>
    </source>
</reference>
<organism evidence="1 2">
    <name type="scientific">Pseudorhodobacter turbinis</name>
    <dbReference type="NCBI Taxonomy" id="2500533"/>
    <lineage>
        <taxon>Bacteria</taxon>
        <taxon>Pseudomonadati</taxon>
        <taxon>Pseudomonadota</taxon>
        <taxon>Alphaproteobacteria</taxon>
        <taxon>Rhodobacterales</taxon>
        <taxon>Paracoccaceae</taxon>
        <taxon>Pseudorhodobacter</taxon>
    </lineage>
</organism>
<protein>
    <recommendedName>
        <fullName evidence="3">HEAT repeat domain-containing protein</fullName>
    </recommendedName>
</protein>
<dbReference type="Proteomes" id="UP000298631">
    <property type="component" value="Chromosome"/>
</dbReference>